<dbReference type="SUPFAM" id="SSF55729">
    <property type="entry name" value="Acyl-CoA N-acyltransferases (Nat)"/>
    <property type="match status" value="1"/>
</dbReference>
<dbReference type="InterPro" id="IPR000182">
    <property type="entry name" value="GNAT_dom"/>
</dbReference>
<dbReference type="PROSITE" id="PS51186">
    <property type="entry name" value="GNAT"/>
    <property type="match status" value="1"/>
</dbReference>
<proteinExistence type="predicted"/>
<reference evidence="2" key="1">
    <citation type="submission" date="2020-10" db="EMBL/GenBank/DDBJ databases">
        <title>Taxonomic study of unclassified bacteria belonging to the class Ktedonobacteria.</title>
        <authorList>
            <person name="Yabe S."/>
            <person name="Wang C.M."/>
            <person name="Zheng Y."/>
            <person name="Sakai Y."/>
            <person name="Cavaletti L."/>
            <person name="Monciardini P."/>
            <person name="Donadio S."/>
        </authorList>
    </citation>
    <scope>NUCLEOTIDE SEQUENCE</scope>
    <source>
        <strain evidence="2">ID150040</strain>
    </source>
</reference>
<sequence>MNKYNETSDRQLWPLLEGENWVEFLAYLGTSPLAESSFADDLTWVITGVDDNTYNGVVRTRLSTSVADRAIIEVLERFRVRKVPHLWYIARADQPADLAQRLEAHRCKRLDAGVGMAADLLALHEQIRPVPGLRVERVKDEAGLASSFDAHPDFDEHAVSEHLQLYISLGLEGDRALRFYVAKIGEQVVGGFGLFAGSRAVGIYDVHVVSHMQRQGIGTAMTLAALHEARQLDYRLAVLGPTPISIKMYERLGFVLHHSTQVCYYLPLEE</sequence>
<keyword evidence="3" id="KW-1185">Reference proteome</keyword>
<feature type="domain" description="N-acetyltransferase" evidence="1">
    <location>
        <begin position="133"/>
        <end position="270"/>
    </location>
</feature>
<evidence type="ECO:0000313" key="2">
    <source>
        <dbReference type="EMBL" id="GHO96531.1"/>
    </source>
</evidence>
<dbReference type="Gene3D" id="3.40.630.30">
    <property type="match status" value="1"/>
</dbReference>
<accession>A0A8J3IWC6</accession>
<dbReference type="InterPro" id="IPR016181">
    <property type="entry name" value="Acyl_CoA_acyltransferase"/>
</dbReference>
<dbReference type="Proteomes" id="UP000597444">
    <property type="component" value="Unassembled WGS sequence"/>
</dbReference>
<protein>
    <recommendedName>
        <fullName evidence="1">N-acetyltransferase domain-containing protein</fullName>
    </recommendedName>
</protein>
<dbReference type="Pfam" id="PF00583">
    <property type="entry name" value="Acetyltransf_1"/>
    <property type="match status" value="1"/>
</dbReference>
<evidence type="ECO:0000313" key="3">
    <source>
        <dbReference type="Proteomes" id="UP000597444"/>
    </source>
</evidence>
<organism evidence="2 3">
    <name type="scientific">Reticulibacter mediterranei</name>
    <dbReference type="NCBI Taxonomy" id="2778369"/>
    <lineage>
        <taxon>Bacteria</taxon>
        <taxon>Bacillati</taxon>
        <taxon>Chloroflexota</taxon>
        <taxon>Ktedonobacteria</taxon>
        <taxon>Ktedonobacterales</taxon>
        <taxon>Reticulibacteraceae</taxon>
        <taxon>Reticulibacter</taxon>
    </lineage>
</organism>
<name>A0A8J3IWC6_9CHLR</name>
<dbReference type="GO" id="GO:0016747">
    <property type="term" value="F:acyltransferase activity, transferring groups other than amino-acyl groups"/>
    <property type="evidence" value="ECO:0007669"/>
    <property type="project" value="InterPro"/>
</dbReference>
<gene>
    <name evidence="2" type="ORF">KSF_065790</name>
</gene>
<comment type="caution">
    <text evidence="2">The sequence shown here is derived from an EMBL/GenBank/DDBJ whole genome shotgun (WGS) entry which is preliminary data.</text>
</comment>
<dbReference type="CDD" id="cd04301">
    <property type="entry name" value="NAT_SF"/>
    <property type="match status" value="1"/>
</dbReference>
<dbReference type="EMBL" id="BNJK01000001">
    <property type="protein sequence ID" value="GHO96531.1"/>
    <property type="molecule type" value="Genomic_DNA"/>
</dbReference>
<evidence type="ECO:0000259" key="1">
    <source>
        <dbReference type="PROSITE" id="PS51186"/>
    </source>
</evidence>
<dbReference type="AlphaFoldDB" id="A0A8J3IWC6"/>
<dbReference type="RefSeq" id="WP_220207151.1">
    <property type="nucleotide sequence ID" value="NZ_BNJK01000001.1"/>
</dbReference>